<dbReference type="CDD" id="cd04587">
    <property type="entry name" value="CBS_pair_CAP-ED_NT_Pol-beta-like_DUF294_assoc"/>
    <property type="match status" value="1"/>
</dbReference>
<dbReference type="PANTHER" id="PTHR43080:SF2">
    <property type="entry name" value="CBS DOMAIN-CONTAINING PROTEIN"/>
    <property type="match status" value="1"/>
</dbReference>
<evidence type="ECO:0000256" key="1">
    <source>
        <dbReference type="ARBA" id="ARBA00023122"/>
    </source>
</evidence>
<dbReference type="CDD" id="cd05401">
    <property type="entry name" value="NT_GlnE_GlnD_like"/>
    <property type="match status" value="1"/>
</dbReference>
<dbReference type="EMBL" id="QUOT01000001">
    <property type="protein sequence ID" value="REL31183.1"/>
    <property type="molecule type" value="Genomic_DNA"/>
</dbReference>
<sequence>MDNELSEIYAFIGGIAPFEQVPLERIIKLVSHINICYITQHQQLPTDKLNANSAPSFYIVRKGALSYVKTEVASDCQQDQSQDKELIGKYGEGDICTVFCYPDKYPDIEVIAEEDCLLYCIEKQALLDCFSDTPAIIHFFEQSAAERLKNQVTALHEQAMVDATLANTGIDQLYQSPAATIKLNSSISETAQKMTELGFSCLVVVDAANKVCGIVTDKDFRRRCIAQGIDPNEPISAIMTADITTMDVRNTAFNALITMTSRHIHHLPITDQGQLCGMLTITDLMYFAEQNAISLTSQIHKSSSVDELVELSQLLPKLQIRMAKLGIPAEQVGKSVSAITMAITIRLIEIAEQLYGRAPVPFAWVAAGSQARQEQMAQSDQDNALIIDNSMQPEHAPWFEKLAIFVCDGLAKCGFIYCPGDIMATNPKWRQTEAKWQQYFHTWINSPDPKALLQCSVFFDLTTIYGDTTLLARLQRQTLARTQKASLFIAHLSRNALQFKPPLGFFRDFVLISNGDNKKTMDLKHNGIAPIVDLARIYALQQGISAVNTIERLRQAAGTPALTKASADNLIDAFEFLTTLRLSHQASQLTHGHKADNYLSPKEISKLEREHLKDAFKVIKTLQDNRQAVY</sequence>
<dbReference type="InterPro" id="IPR018821">
    <property type="entry name" value="DUF294_put_nucleoTrafse_sb-bd"/>
</dbReference>
<comment type="caution">
    <text evidence="4">The sequence shown here is derived from an EMBL/GenBank/DDBJ whole genome shotgun (WGS) entry which is preliminary data.</text>
</comment>
<feature type="domain" description="CBS" evidence="3">
    <location>
        <begin position="239"/>
        <end position="295"/>
    </location>
</feature>
<dbReference type="SUPFAM" id="SSF51206">
    <property type="entry name" value="cAMP-binding domain-like"/>
    <property type="match status" value="1"/>
</dbReference>
<dbReference type="RefSeq" id="WP_116015833.1">
    <property type="nucleotide sequence ID" value="NZ_QUOT01000001.1"/>
</dbReference>
<dbReference type="InterPro" id="IPR046342">
    <property type="entry name" value="CBS_dom_sf"/>
</dbReference>
<name>A0A3E0U3N9_9GAMM</name>
<dbReference type="Gene3D" id="2.60.120.10">
    <property type="entry name" value="Jelly Rolls"/>
    <property type="match status" value="1"/>
</dbReference>
<dbReference type="PROSITE" id="PS51371">
    <property type="entry name" value="CBS"/>
    <property type="match status" value="2"/>
</dbReference>
<evidence type="ECO:0000259" key="3">
    <source>
        <dbReference type="PROSITE" id="PS51371"/>
    </source>
</evidence>
<dbReference type="Proteomes" id="UP000256899">
    <property type="component" value="Unassembled WGS sequence"/>
</dbReference>
<evidence type="ECO:0000313" key="4">
    <source>
        <dbReference type="EMBL" id="REL31183.1"/>
    </source>
</evidence>
<dbReference type="InterPro" id="IPR014710">
    <property type="entry name" value="RmlC-like_jellyroll"/>
</dbReference>
<dbReference type="InterPro" id="IPR000644">
    <property type="entry name" value="CBS_dom"/>
</dbReference>
<dbReference type="Pfam" id="PF03445">
    <property type="entry name" value="DUF294"/>
    <property type="match status" value="1"/>
</dbReference>
<dbReference type="AlphaFoldDB" id="A0A3E0U3N9"/>
<dbReference type="InterPro" id="IPR005105">
    <property type="entry name" value="GlnD_Uridyltrans_N"/>
</dbReference>
<reference evidence="5" key="1">
    <citation type="submission" date="2018-08" db="EMBL/GenBank/DDBJ databases">
        <title>Thalassotalea euphylliae genome.</title>
        <authorList>
            <person name="Summers S."/>
            <person name="Rice S.A."/>
            <person name="Freckelton M.L."/>
            <person name="Nedved B.T."/>
            <person name="Hadfield M.G."/>
        </authorList>
    </citation>
    <scope>NUCLEOTIDE SEQUENCE [LARGE SCALE GENOMIC DNA]</scope>
    <source>
        <strain evidence="5">H3</strain>
    </source>
</reference>
<protein>
    <submittedName>
        <fullName evidence="4">Cyclic nucleotide-binding/CBS domain-containing protein</fullName>
    </submittedName>
</protein>
<dbReference type="Gene3D" id="3.10.580.10">
    <property type="entry name" value="CBS-domain"/>
    <property type="match status" value="1"/>
</dbReference>
<dbReference type="GO" id="GO:0008773">
    <property type="term" value="F:[protein-PII] uridylyltransferase activity"/>
    <property type="evidence" value="ECO:0007669"/>
    <property type="project" value="InterPro"/>
</dbReference>
<accession>A0A3E0U3N9</accession>
<dbReference type="SUPFAM" id="SSF54631">
    <property type="entry name" value="CBS-domain pair"/>
    <property type="match status" value="1"/>
</dbReference>
<dbReference type="InterPro" id="IPR018490">
    <property type="entry name" value="cNMP-bd_dom_sf"/>
</dbReference>
<gene>
    <name evidence="4" type="ORF">DXX94_10915</name>
</gene>
<evidence type="ECO:0000256" key="2">
    <source>
        <dbReference type="PROSITE-ProRule" id="PRU00703"/>
    </source>
</evidence>
<evidence type="ECO:0000313" key="5">
    <source>
        <dbReference type="Proteomes" id="UP000256899"/>
    </source>
</evidence>
<dbReference type="PANTHER" id="PTHR43080">
    <property type="entry name" value="CBS DOMAIN-CONTAINING PROTEIN CBSX3, MITOCHONDRIAL"/>
    <property type="match status" value="1"/>
</dbReference>
<dbReference type="Pfam" id="PF00571">
    <property type="entry name" value="CBS"/>
    <property type="match status" value="2"/>
</dbReference>
<organism evidence="4 5">
    <name type="scientific">Thalassotalea euphylliae</name>
    <dbReference type="NCBI Taxonomy" id="1655234"/>
    <lineage>
        <taxon>Bacteria</taxon>
        <taxon>Pseudomonadati</taxon>
        <taxon>Pseudomonadota</taxon>
        <taxon>Gammaproteobacteria</taxon>
        <taxon>Alteromonadales</taxon>
        <taxon>Colwelliaceae</taxon>
        <taxon>Thalassotalea</taxon>
    </lineage>
</organism>
<proteinExistence type="predicted"/>
<dbReference type="SMART" id="SM00116">
    <property type="entry name" value="CBS"/>
    <property type="match status" value="2"/>
</dbReference>
<keyword evidence="1 2" id="KW-0129">CBS domain</keyword>
<keyword evidence="5" id="KW-1185">Reference proteome</keyword>
<feature type="domain" description="CBS" evidence="3">
    <location>
        <begin position="174"/>
        <end position="231"/>
    </location>
</feature>
<dbReference type="InterPro" id="IPR051257">
    <property type="entry name" value="Diverse_CBS-Domain"/>
</dbReference>
<dbReference type="Pfam" id="PF10335">
    <property type="entry name" value="DUF294_C"/>
    <property type="match status" value="1"/>
</dbReference>